<keyword evidence="2" id="KW-1185">Reference proteome</keyword>
<evidence type="ECO:0000313" key="1">
    <source>
        <dbReference type="EMBL" id="OVA16824.1"/>
    </source>
</evidence>
<evidence type="ECO:0000313" key="2">
    <source>
        <dbReference type="Proteomes" id="UP000195402"/>
    </source>
</evidence>
<protein>
    <submittedName>
        <fullName evidence="1">Uncharacterized protein</fullName>
    </submittedName>
</protein>
<dbReference type="OMA" id="GESSEWY"/>
<name>A0A200R269_MACCD</name>
<sequence length="265" mass="29008">MKKNINSTPSNVLLKMPIVDDEKSGCEGDVMTLISTQEKKTQMSVTVGQVEERESMTLDSYEDGDQERESFVIPGGPFHDGGGILGHCEEIESIMMCPNEEMESGLLGSPYVELEAGILCPNDIIMGNVMLGPPDGVLSSFSEERENIGVMGIGDYQHQEGLAALMDSSNKGTTSDDQGSTNGVLSSNIGQGNEWYSSASKNPSSFEDEWANWDFDLGSVAQDLNVWDEREEMLSWLWENDNDGGDKTAKLESEKQKALADWLLS</sequence>
<comment type="caution">
    <text evidence="1">The sequence shown here is derived from an EMBL/GenBank/DDBJ whole genome shotgun (WGS) entry which is preliminary data.</text>
</comment>
<dbReference type="InParanoid" id="A0A200R269"/>
<accession>A0A200R269</accession>
<dbReference type="AlphaFoldDB" id="A0A200R269"/>
<organism evidence="1 2">
    <name type="scientific">Macleaya cordata</name>
    <name type="common">Five-seeded plume-poppy</name>
    <name type="synonym">Bocconia cordata</name>
    <dbReference type="NCBI Taxonomy" id="56857"/>
    <lineage>
        <taxon>Eukaryota</taxon>
        <taxon>Viridiplantae</taxon>
        <taxon>Streptophyta</taxon>
        <taxon>Embryophyta</taxon>
        <taxon>Tracheophyta</taxon>
        <taxon>Spermatophyta</taxon>
        <taxon>Magnoliopsida</taxon>
        <taxon>Ranunculales</taxon>
        <taxon>Papaveraceae</taxon>
        <taxon>Papaveroideae</taxon>
        <taxon>Macleaya</taxon>
    </lineage>
</organism>
<reference evidence="1 2" key="1">
    <citation type="journal article" date="2017" name="Mol. Plant">
        <title>The Genome of Medicinal Plant Macleaya cordata Provides New Insights into Benzylisoquinoline Alkaloids Metabolism.</title>
        <authorList>
            <person name="Liu X."/>
            <person name="Liu Y."/>
            <person name="Huang P."/>
            <person name="Ma Y."/>
            <person name="Qing Z."/>
            <person name="Tang Q."/>
            <person name="Cao H."/>
            <person name="Cheng P."/>
            <person name="Zheng Y."/>
            <person name="Yuan Z."/>
            <person name="Zhou Y."/>
            <person name="Liu J."/>
            <person name="Tang Z."/>
            <person name="Zhuo Y."/>
            <person name="Zhang Y."/>
            <person name="Yu L."/>
            <person name="Huang J."/>
            <person name="Yang P."/>
            <person name="Peng Q."/>
            <person name="Zhang J."/>
            <person name="Jiang W."/>
            <person name="Zhang Z."/>
            <person name="Lin K."/>
            <person name="Ro D.K."/>
            <person name="Chen X."/>
            <person name="Xiong X."/>
            <person name="Shang Y."/>
            <person name="Huang S."/>
            <person name="Zeng J."/>
        </authorList>
    </citation>
    <scope>NUCLEOTIDE SEQUENCE [LARGE SCALE GENOMIC DNA]</scope>
    <source>
        <strain evidence="2">cv. BLH2017</strain>
        <tissue evidence="1">Root</tissue>
    </source>
</reference>
<dbReference type="Proteomes" id="UP000195402">
    <property type="component" value="Unassembled WGS sequence"/>
</dbReference>
<gene>
    <name evidence="1" type="ORF">BVC80_1543g285</name>
</gene>
<dbReference type="OrthoDB" id="2143914at2759"/>
<proteinExistence type="predicted"/>
<dbReference type="EMBL" id="MVGT01000481">
    <property type="protein sequence ID" value="OVA16824.1"/>
    <property type="molecule type" value="Genomic_DNA"/>
</dbReference>